<dbReference type="EMBL" id="JBDFQZ010000003">
    <property type="protein sequence ID" value="KAK9740366.1"/>
    <property type="molecule type" value="Genomic_DNA"/>
</dbReference>
<evidence type="ECO:0000313" key="2">
    <source>
        <dbReference type="EMBL" id="KAK9740366.1"/>
    </source>
</evidence>
<dbReference type="AlphaFoldDB" id="A0AAW1M428"/>
<evidence type="ECO:0000313" key="3">
    <source>
        <dbReference type="Proteomes" id="UP001443914"/>
    </source>
</evidence>
<proteinExistence type="predicted"/>
<feature type="region of interest" description="Disordered" evidence="1">
    <location>
        <begin position="328"/>
        <end position="361"/>
    </location>
</feature>
<protein>
    <submittedName>
        <fullName evidence="2">Uncharacterized protein</fullName>
    </submittedName>
</protein>
<comment type="caution">
    <text evidence="2">The sequence shown here is derived from an EMBL/GenBank/DDBJ whole genome shotgun (WGS) entry which is preliminary data.</text>
</comment>
<gene>
    <name evidence="2" type="ORF">RND81_03G029800</name>
</gene>
<sequence>MVKIASRTASNNNYFTRERRAASLVSHFDLFHHNPEPKRNESYSPGSTERIFPAACRWSKRYHKVSDICDPFRVTDLNSVRDAINTVTADSVCLSPWADSTWVETDIPSRVQLARDLVGSRVLLKGPFGYTWHLGERVSAQHSGRLLIPVDPPPSMFQLNSPIHPSMIANLCAARPPSDSLVTYSTDYAAFRRLRLAPPVLRCEVQTRVTLPSARVKVVEPNWEETYVDIPEASDPIEGLPFPPDFKGFDRTDSEKLWRLLHSSLKRVAELTTFVNLWSSVPKVSFVGPNPLLATGSAAGSVDIPSRLSELERMLSLSSDARLNVHDVRGASHEASNEGPRSRGVLRKRRAIIESDSDGGD</sequence>
<organism evidence="2 3">
    <name type="scientific">Saponaria officinalis</name>
    <name type="common">Common soapwort</name>
    <name type="synonym">Lychnis saponaria</name>
    <dbReference type="NCBI Taxonomy" id="3572"/>
    <lineage>
        <taxon>Eukaryota</taxon>
        <taxon>Viridiplantae</taxon>
        <taxon>Streptophyta</taxon>
        <taxon>Embryophyta</taxon>
        <taxon>Tracheophyta</taxon>
        <taxon>Spermatophyta</taxon>
        <taxon>Magnoliopsida</taxon>
        <taxon>eudicotyledons</taxon>
        <taxon>Gunneridae</taxon>
        <taxon>Pentapetalae</taxon>
        <taxon>Caryophyllales</taxon>
        <taxon>Caryophyllaceae</taxon>
        <taxon>Caryophylleae</taxon>
        <taxon>Saponaria</taxon>
    </lineage>
</organism>
<reference evidence="2" key="1">
    <citation type="submission" date="2024-03" db="EMBL/GenBank/DDBJ databases">
        <title>WGS assembly of Saponaria officinalis var. Norfolk2.</title>
        <authorList>
            <person name="Jenkins J."/>
            <person name="Shu S."/>
            <person name="Grimwood J."/>
            <person name="Barry K."/>
            <person name="Goodstein D."/>
            <person name="Schmutz J."/>
            <person name="Leebens-Mack J."/>
            <person name="Osbourn A."/>
        </authorList>
    </citation>
    <scope>NUCLEOTIDE SEQUENCE [LARGE SCALE GENOMIC DNA]</scope>
    <source>
        <strain evidence="2">JIC</strain>
    </source>
</reference>
<dbReference type="Proteomes" id="UP001443914">
    <property type="component" value="Unassembled WGS sequence"/>
</dbReference>
<accession>A0AAW1M428</accession>
<keyword evidence="3" id="KW-1185">Reference proteome</keyword>
<evidence type="ECO:0000256" key="1">
    <source>
        <dbReference type="SAM" id="MobiDB-lite"/>
    </source>
</evidence>
<name>A0AAW1M428_SAPOF</name>